<name>A0A0A0DF34_9STRE</name>
<dbReference type="InterPro" id="IPR046228">
    <property type="entry name" value="DUF6261"/>
</dbReference>
<evidence type="ECO:0000313" key="1">
    <source>
        <dbReference type="EMBL" id="KGM36680.1"/>
    </source>
</evidence>
<dbReference type="STRING" id="176090.SSIN_1554"/>
<protein>
    <submittedName>
        <fullName evidence="1">Uncharacterized protein</fullName>
    </submittedName>
</protein>
<dbReference type="Proteomes" id="UP000030019">
    <property type="component" value="Unassembled WGS sequence"/>
</dbReference>
<reference evidence="1 2" key="1">
    <citation type="submission" date="2014-06" db="EMBL/GenBank/DDBJ databases">
        <authorList>
            <person name="Teng J.L."/>
            <person name="Huang Y."/>
            <person name="Tse H."/>
            <person name="Lau S.K."/>
            <person name="Woo P.C."/>
        </authorList>
    </citation>
    <scope>NUCLEOTIDE SEQUENCE [LARGE SCALE GENOMIC DNA]</scope>
    <source>
        <strain evidence="1 2">HKU4</strain>
    </source>
</reference>
<dbReference type="EMBL" id="JPEN01000086">
    <property type="protein sequence ID" value="KGM36680.1"/>
    <property type="molecule type" value="Genomic_DNA"/>
</dbReference>
<proteinExistence type="predicted"/>
<gene>
    <name evidence="1" type="ORF">SSIN_1554</name>
</gene>
<sequence>MKKIYGTTSLDVKSLENNEFFQLISESMEEIAAFNKANKVDAIYTTKLAEMEQLLAKLQGGLHQTKSSKLVASLDRADRERDDALATLQSLVRAFARVKDAATKEAYETLSQILKNYSGLAGTSFEKETEGINHLLQELKKPAYQPALAKLHLEAHVDSLAAAQKAFDKVYKERLTELKGKAPSQNKTVRLKLQEIYDFLVDFTAIGAYAYPERTHMVNLRDHLNTIRSRYKKRKPTKKVKEEAAESN</sequence>
<dbReference type="eggNOG" id="ENOG5031Z76">
    <property type="taxonomic scope" value="Bacteria"/>
</dbReference>
<dbReference type="PATRIC" id="fig|176090.4.peg.1513"/>
<organism evidence="1 2">
    <name type="scientific">Streptococcus sinensis</name>
    <dbReference type="NCBI Taxonomy" id="176090"/>
    <lineage>
        <taxon>Bacteria</taxon>
        <taxon>Bacillati</taxon>
        <taxon>Bacillota</taxon>
        <taxon>Bacilli</taxon>
        <taxon>Lactobacillales</taxon>
        <taxon>Streptococcaceae</taxon>
        <taxon>Streptococcus</taxon>
    </lineage>
</organism>
<comment type="caution">
    <text evidence="1">The sequence shown here is derived from an EMBL/GenBank/DDBJ whole genome shotgun (WGS) entry which is preliminary data.</text>
</comment>
<dbReference type="RefSeq" id="WP_037617562.1">
    <property type="nucleotide sequence ID" value="NZ_JPEN01000086.1"/>
</dbReference>
<evidence type="ECO:0000313" key="2">
    <source>
        <dbReference type="Proteomes" id="UP000030019"/>
    </source>
</evidence>
<dbReference type="AlphaFoldDB" id="A0A0A0DF34"/>
<accession>A0A0A0DF34</accession>
<dbReference type="Pfam" id="PF19775">
    <property type="entry name" value="DUF6261"/>
    <property type="match status" value="1"/>
</dbReference>
<keyword evidence="2" id="KW-1185">Reference proteome</keyword>